<accession>A0A172U1G6</accession>
<proteinExistence type="predicted"/>
<name>A0A172U1G6_9BACT</name>
<dbReference type="Proteomes" id="UP000077177">
    <property type="component" value="Chromosome"/>
</dbReference>
<dbReference type="RefSeq" id="WP_066409091.1">
    <property type="nucleotide sequence ID" value="NZ_CP011390.1"/>
</dbReference>
<dbReference type="Pfam" id="PF11412">
    <property type="entry name" value="DsbD_N"/>
    <property type="match status" value="1"/>
</dbReference>
<evidence type="ECO:0000313" key="4">
    <source>
        <dbReference type="Proteomes" id="UP000077177"/>
    </source>
</evidence>
<dbReference type="InterPro" id="IPR028250">
    <property type="entry name" value="DsbDN"/>
</dbReference>
<sequence length="150" mass="16589">MKKLIALSFCLAILNIVSAQVKDPVAWSFTSKKINETTYEVSLTATLQKSWHLYSQTTPEGGPFPTAINFAKNPLLSLDGDIKEVGKLEQKNEPLFGVDVKQFSNTVSFVQVVKVKGKAKTFLSGSLEFMTCNNQECLPPQTKKFSIALK</sequence>
<reference evidence="4" key="1">
    <citation type="submission" date="2015-01" db="EMBL/GenBank/DDBJ databases">
        <title>Flavisolibacter sp./LCS9/ whole genome sequencing.</title>
        <authorList>
            <person name="Kim M.K."/>
            <person name="Srinivasan S."/>
            <person name="Lee J.-J."/>
        </authorList>
    </citation>
    <scope>NUCLEOTIDE SEQUENCE [LARGE SCALE GENOMIC DNA]</scope>
    <source>
        <strain evidence="4">LCS9</strain>
    </source>
</reference>
<evidence type="ECO:0000313" key="3">
    <source>
        <dbReference type="EMBL" id="ANE53201.1"/>
    </source>
</evidence>
<gene>
    <name evidence="3" type="ORF">SY85_24795</name>
</gene>
<keyword evidence="1" id="KW-0732">Signal</keyword>
<protein>
    <recommendedName>
        <fullName evidence="2">Thiol:disulfide interchange protein DsbD N-terminal domain-containing protein</fullName>
    </recommendedName>
</protein>
<dbReference type="KEGG" id="fla:SY85_24795"/>
<keyword evidence="4" id="KW-1185">Reference proteome</keyword>
<dbReference type="InterPro" id="IPR036929">
    <property type="entry name" value="DsbDN_sf"/>
</dbReference>
<organism evidence="3 4">
    <name type="scientific">Flavisolibacter tropicus</name>
    <dbReference type="NCBI Taxonomy" id="1492898"/>
    <lineage>
        <taxon>Bacteria</taxon>
        <taxon>Pseudomonadati</taxon>
        <taxon>Bacteroidota</taxon>
        <taxon>Chitinophagia</taxon>
        <taxon>Chitinophagales</taxon>
        <taxon>Chitinophagaceae</taxon>
        <taxon>Flavisolibacter</taxon>
    </lineage>
</organism>
<feature type="chain" id="PRO_5008001537" description="Thiol:disulfide interchange protein DsbD N-terminal domain-containing protein" evidence="1">
    <location>
        <begin position="20"/>
        <end position="150"/>
    </location>
</feature>
<dbReference type="Gene3D" id="2.60.40.1250">
    <property type="entry name" value="Thiol:disulfide interchange protein DsbD, N-terminal domain"/>
    <property type="match status" value="1"/>
</dbReference>
<dbReference type="EMBL" id="CP011390">
    <property type="protein sequence ID" value="ANE53201.1"/>
    <property type="molecule type" value="Genomic_DNA"/>
</dbReference>
<evidence type="ECO:0000256" key="1">
    <source>
        <dbReference type="SAM" id="SignalP"/>
    </source>
</evidence>
<feature type="domain" description="Thiol:disulfide interchange protein DsbD N-terminal" evidence="2">
    <location>
        <begin position="30"/>
        <end position="147"/>
    </location>
</feature>
<feature type="signal peptide" evidence="1">
    <location>
        <begin position="1"/>
        <end position="19"/>
    </location>
</feature>
<dbReference type="OrthoDB" id="767251at2"/>
<reference evidence="3 4" key="2">
    <citation type="journal article" date="2016" name="Int. J. Syst. Evol. Microbiol.">
        <title>Flavisolibacter tropicus sp. nov., isolated from tropical soil.</title>
        <authorList>
            <person name="Lee J.J."/>
            <person name="Kang M.S."/>
            <person name="Kim G.S."/>
            <person name="Lee C.S."/>
            <person name="Lim S."/>
            <person name="Lee J."/>
            <person name="Roh S.H."/>
            <person name="Kang H."/>
            <person name="Ha J.M."/>
            <person name="Bae S."/>
            <person name="Jung H.Y."/>
            <person name="Kim M.K."/>
        </authorList>
    </citation>
    <scope>NUCLEOTIDE SEQUENCE [LARGE SCALE GENOMIC DNA]</scope>
    <source>
        <strain evidence="3 4">LCS9</strain>
    </source>
</reference>
<dbReference type="AlphaFoldDB" id="A0A172U1G6"/>
<evidence type="ECO:0000259" key="2">
    <source>
        <dbReference type="Pfam" id="PF11412"/>
    </source>
</evidence>
<dbReference type="STRING" id="1492898.SY85_24795"/>